<keyword evidence="1" id="KW-0812">Transmembrane</keyword>
<sequence length="428" mass="47049">MPDAPATQSMDAVRDLLTERAVLGLIATLAVLGLFVMLCRARRVSTSVEDAVMDMLHRMSKASADLREGLTQEAADKATPHLREMLRCVAVGITDHEGTLLSWDGEANDHYVWLREYIERAIGEGHKEHVEHAKLDCDQTGPCPLSSAVIVPLVVEGEVAGTLIVVSGVAHKRQIRIAEETARFVSTQLELEVLQKSRQALAQAEVKALRAQISPHFVYNALNTISSLIRTDPAQARELLQEFAEFTRYSFRTDGFFTTLADELTNIHRYLTIERARYGSRLNVRLKIAPEVLQVVLPFLVLQPLVENAVRHGLAKKPGGGLLTVIAEDNGAEALISVEDDGVGMDPDRLFDDLKDAHQTGAHVGLGNINQRMRAVFGDEYALVVETAPDAGMKIILKIPKYRQGVRTNLPLVPPKLDDTAEQPAIGV</sequence>
<dbReference type="Pfam" id="PF02518">
    <property type="entry name" value="HATPase_c"/>
    <property type="match status" value="1"/>
</dbReference>
<comment type="caution">
    <text evidence="3">The sequence shown here is derived from an EMBL/GenBank/DDBJ whole genome shotgun (WGS) entry which is preliminary data.</text>
</comment>
<dbReference type="SUPFAM" id="SSF55874">
    <property type="entry name" value="ATPase domain of HSP90 chaperone/DNA topoisomerase II/histidine kinase"/>
    <property type="match status" value="1"/>
</dbReference>
<keyword evidence="4" id="KW-1185">Reference proteome</keyword>
<proteinExistence type="predicted"/>
<organism evidence="3 4">
    <name type="scientific">Saccharothrix coeruleofusca</name>
    <dbReference type="NCBI Taxonomy" id="33919"/>
    <lineage>
        <taxon>Bacteria</taxon>
        <taxon>Bacillati</taxon>
        <taxon>Actinomycetota</taxon>
        <taxon>Actinomycetes</taxon>
        <taxon>Pseudonocardiales</taxon>
        <taxon>Pseudonocardiaceae</taxon>
        <taxon>Saccharothrix</taxon>
    </lineage>
</organism>
<protein>
    <submittedName>
        <fullName evidence="3">Histidine kinase</fullName>
    </submittedName>
</protein>
<dbReference type="PANTHER" id="PTHR34220">
    <property type="entry name" value="SENSOR HISTIDINE KINASE YPDA"/>
    <property type="match status" value="1"/>
</dbReference>
<evidence type="ECO:0000313" key="3">
    <source>
        <dbReference type="EMBL" id="GGP37736.1"/>
    </source>
</evidence>
<dbReference type="InterPro" id="IPR050640">
    <property type="entry name" value="Bact_2-comp_sensor_kinase"/>
</dbReference>
<dbReference type="Gene3D" id="3.30.565.10">
    <property type="entry name" value="Histidine kinase-like ATPase, C-terminal domain"/>
    <property type="match status" value="1"/>
</dbReference>
<reference evidence="3" key="1">
    <citation type="journal article" date="2014" name="Int. J. Syst. Evol. Microbiol.">
        <title>Complete genome sequence of Corynebacterium casei LMG S-19264T (=DSM 44701T), isolated from a smear-ripened cheese.</title>
        <authorList>
            <consortium name="US DOE Joint Genome Institute (JGI-PGF)"/>
            <person name="Walter F."/>
            <person name="Albersmeier A."/>
            <person name="Kalinowski J."/>
            <person name="Ruckert C."/>
        </authorList>
    </citation>
    <scope>NUCLEOTIDE SEQUENCE</scope>
    <source>
        <strain evidence="3">JCM 3313</strain>
    </source>
</reference>
<dbReference type="InterPro" id="IPR003594">
    <property type="entry name" value="HATPase_dom"/>
</dbReference>
<dbReference type="AlphaFoldDB" id="A0A918ECQ7"/>
<dbReference type="GO" id="GO:0000155">
    <property type="term" value="F:phosphorelay sensor kinase activity"/>
    <property type="evidence" value="ECO:0007669"/>
    <property type="project" value="InterPro"/>
</dbReference>
<name>A0A918ECQ7_9PSEU</name>
<keyword evidence="1" id="KW-0472">Membrane</keyword>
<dbReference type="Pfam" id="PF06580">
    <property type="entry name" value="His_kinase"/>
    <property type="match status" value="1"/>
</dbReference>
<keyword evidence="3" id="KW-0808">Transferase</keyword>
<dbReference type="EMBL" id="BMRG01000001">
    <property type="protein sequence ID" value="GGP37736.1"/>
    <property type="molecule type" value="Genomic_DNA"/>
</dbReference>
<gene>
    <name evidence="3" type="ORF">GCM10010185_06380</name>
</gene>
<dbReference type="GO" id="GO:0016020">
    <property type="term" value="C:membrane"/>
    <property type="evidence" value="ECO:0007669"/>
    <property type="project" value="InterPro"/>
</dbReference>
<dbReference type="InterPro" id="IPR036890">
    <property type="entry name" value="HATPase_C_sf"/>
</dbReference>
<accession>A0A918ECQ7</accession>
<reference evidence="3" key="2">
    <citation type="submission" date="2020-09" db="EMBL/GenBank/DDBJ databases">
        <authorList>
            <person name="Sun Q."/>
            <person name="Ohkuma M."/>
        </authorList>
    </citation>
    <scope>NUCLEOTIDE SEQUENCE</scope>
    <source>
        <strain evidence="3">JCM 3313</strain>
    </source>
</reference>
<dbReference type="SMART" id="SM00387">
    <property type="entry name" value="HATPase_c"/>
    <property type="match status" value="1"/>
</dbReference>
<feature type="transmembrane region" description="Helical" evidence="1">
    <location>
        <begin position="20"/>
        <end position="39"/>
    </location>
</feature>
<dbReference type="PANTHER" id="PTHR34220:SF7">
    <property type="entry name" value="SENSOR HISTIDINE KINASE YPDA"/>
    <property type="match status" value="1"/>
</dbReference>
<keyword evidence="1" id="KW-1133">Transmembrane helix</keyword>
<feature type="domain" description="Histidine kinase/HSP90-like ATPase" evidence="2">
    <location>
        <begin position="293"/>
        <end position="403"/>
    </location>
</feature>
<evidence type="ECO:0000256" key="1">
    <source>
        <dbReference type="SAM" id="Phobius"/>
    </source>
</evidence>
<evidence type="ECO:0000313" key="4">
    <source>
        <dbReference type="Proteomes" id="UP000639606"/>
    </source>
</evidence>
<evidence type="ECO:0000259" key="2">
    <source>
        <dbReference type="SMART" id="SM00387"/>
    </source>
</evidence>
<dbReference type="Proteomes" id="UP000639606">
    <property type="component" value="Unassembled WGS sequence"/>
</dbReference>
<dbReference type="InterPro" id="IPR010559">
    <property type="entry name" value="Sig_transdc_His_kin_internal"/>
</dbReference>
<keyword evidence="3" id="KW-0418">Kinase</keyword>